<keyword evidence="2" id="KW-0732">Signal</keyword>
<reference evidence="3 4" key="1">
    <citation type="submission" date="2011-04" db="EMBL/GenBank/DDBJ databases">
        <title>Complete sequence of Cellulomonas fimi ATCC 484.</title>
        <authorList>
            <consortium name="US DOE Joint Genome Institute"/>
            <person name="Lucas S."/>
            <person name="Han J."/>
            <person name="Lapidus A."/>
            <person name="Cheng J.-F."/>
            <person name="Goodwin L."/>
            <person name="Pitluck S."/>
            <person name="Peters L."/>
            <person name="Chertkov O."/>
            <person name="Detter J.C."/>
            <person name="Han C."/>
            <person name="Tapia R."/>
            <person name="Land M."/>
            <person name="Hauser L."/>
            <person name="Kyrpides N."/>
            <person name="Ivanova N."/>
            <person name="Ovchinnikova G."/>
            <person name="Pagani I."/>
            <person name="Mead D."/>
            <person name="Brumm P."/>
            <person name="Woyke T."/>
        </authorList>
    </citation>
    <scope>NUCLEOTIDE SEQUENCE [LARGE SCALE GENOMIC DNA]</scope>
    <source>
        <strain evidence="4">ATCC 484 / DSM 20113 / JCM 1341 / NBRC 15513 / NCIMB 8980 / NCTC 7547</strain>
    </source>
</reference>
<dbReference type="STRING" id="590998.Celf_0777"/>
<protein>
    <recommendedName>
        <fullName evidence="5">LppX_LprAFG lipoprotein</fullName>
    </recommendedName>
</protein>
<evidence type="ECO:0008006" key="5">
    <source>
        <dbReference type="Google" id="ProtNLM"/>
    </source>
</evidence>
<gene>
    <name evidence="3" type="ordered locus">Celf_0777</name>
</gene>
<sequence>MLRSRLFALPAAVLLTATLAACGGGSDSPSAEKTSASSEKSTPTPTPEVAELTTEDFVARLTAAQKDVTSYDIAMTTTGAAASSATGSVSTADGKQDMAIRMSTAETGDIEVRMVGGMLYLNLAELSGGLFLQVDPNDPSNPFGAAFSTLGEDLSASAGVANLEAALVSVTATGDSEAIDGTDTQVYEVVVDTTKIAPELQSSLGADGAAALPETITYTYWIDADDLIRQVAFDVAGTTTTTTFSNFGAGAPVEAPPADQITTEMPF</sequence>
<evidence type="ECO:0000313" key="3">
    <source>
        <dbReference type="EMBL" id="AEE44917.1"/>
    </source>
</evidence>
<dbReference type="AlphaFoldDB" id="F4GZZ5"/>
<dbReference type="HOGENOM" id="CLU_1040887_0_0_11"/>
<evidence type="ECO:0000313" key="4">
    <source>
        <dbReference type="Proteomes" id="UP000008460"/>
    </source>
</evidence>
<name>F4GZZ5_CELFA</name>
<dbReference type="Gene3D" id="2.50.20.20">
    <property type="match status" value="1"/>
</dbReference>
<dbReference type="KEGG" id="cfi:Celf_0777"/>
<dbReference type="EMBL" id="CP002666">
    <property type="protein sequence ID" value="AEE44917.1"/>
    <property type="molecule type" value="Genomic_DNA"/>
</dbReference>
<dbReference type="PROSITE" id="PS51257">
    <property type="entry name" value="PROKAR_LIPOPROTEIN"/>
    <property type="match status" value="1"/>
</dbReference>
<organism evidence="3 4">
    <name type="scientific">Cellulomonas fimi (strain ATCC 484 / DSM 20113 / JCM 1341 / CCUG 24087 / LMG 16345 / NBRC 15513 / NCIMB 8980 / NCTC 7547 / NRS-133)</name>
    <dbReference type="NCBI Taxonomy" id="590998"/>
    <lineage>
        <taxon>Bacteria</taxon>
        <taxon>Bacillati</taxon>
        <taxon>Actinomycetota</taxon>
        <taxon>Actinomycetes</taxon>
        <taxon>Micrococcales</taxon>
        <taxon>Cellulomonadaceae</taxon>
        <taxon>Cellulomonas</taxon>
    </lineage>
</organism>
<feature type="region of interest" description="Disordered" evidence="1">
    <location>
        <begin position="24"/>
        <end position="50"/>
    </location>
</feature>
<feature type="signal peptide" evidence="2">
    <location>
        <begin position="1"/>
        <end position="20"/>
    </location>
</feature>
<dbReference type="Proteomes" id="UP000008460">
    <property type="component" value="Chromosome"/>
</dbReference>
<dbReference type="eggNOG" id="ENOG50333DA">
    <property type="taxonomic scope" value="Bacteria"/>
</dbReference>
<feature type="chain" id="PRO_5039425934" description="LppX_LprAFG lipoprotein" evidence="2">
    <location>
        <begin position="21"/>
        <end position="267"/>
    </location>
</feature>
<evidence type="ECO:0000256" key="1">
    <source>
        <dbReference type="SAM" id="MobiDB-lite"/>
    </source>
</evidence>
<accession>F4GZZ5</accession>
<proteinExistence type="predicted"/>
<dbReference type="RefSeq" id="WP_013769946.1">
    <property type="nucleotide sequence ID" value="NC_015514.1"/>
</dbReference>
<dbReference type="InterPro" id="IPR029046">
    <property type="entry name" value="LolA/LolB/LppX"/>
</dbReference>
<keyword evidence="4" id="KW-1185">Reference proteome</keyword>
<feature type="compositionally biased region" description="Low complexity" evidence="1">
    <location>
        <begin position="28"/>
        <end position="43"/>
    </location>
</feature>
<evidence type="ECO:0000256" key="2">
    <source>
        <dbReference type="SAM" id="SignalP"/>
    </source>
</evidence>
<dbReference type="SUPFAM" id="SSF89392">
    <property type="entry name" value="Prokaryotic lipoproteins and lipoprotein localization factors"/>
    <property type="match status" value="1"/>
</dbReference>